<dbReference type="RefSeq" id="WP_020878602.1">
    <property type="nucleotide sequence ID" value="NZ_ATHJ01000123.1"/>
</dbReference>
<evidence type="ECO:0000259" key="2">
    <source>
        <dbReference type="PROSITE" id="PS50828"/>
    </source>
</evidence>
<protein>
    <submittedName>
        <fullName evidence="3">Smr protein/MutS2</fullName>
    </submittedName>
</protein>
<dbReference type="Proteomes" id="UP000014977">
    <property type="component" value="Unassembled WGS sequence"/>
</dbReference>
<dbReference type="Gene3D" id="3.30.1370.110">
    <property type="match status" value="1"/>
</dbReference>
<feature type="domain" description="Smr" evidence="2">
    <location>
        <begin position="146"/>
        <end position="229"/>
    </location>
</feature>
<evidence type="ECO:0000313" key="3">
    <source>
        <dbReference type="EMBL" id="EPR34060.1"/>
    </source>
</evidence>
<sequence length="253" mass="28671">MKRHRTKNDCSEGTFRPFENLRDLLDGRSQNIRSLDSHRSGPDKTDGCSKGENPQTEQELFADAMADVTPITGTRRHAAKHRHTGNRYPKTSCEQKTLEILKQLVDFGHGFEVSHTPEYMEGRGYRVSREVTRRLYNGDFAVQDHIDLHGFNVAAARDAFMTFMEKAVTDGKRAVLIVHGRGLSSPVGPVLKRKVYGWLTRGPIRKWVLAFTSARSCDGGAGATYVLLRLRPVTKRFRKNRDLQLKRTGSLCR</sequence>
<dbReference type="PATRIC" id="fig|1121405.3.peg.4015"/>
<dbReference type="OrthoDB" id="9808881at2"/>
<comment type="caution">
    <text evidence="3">The sequence shown here is derived from an EMBL/GenBank/DDBJ whole genome shotgun (WGS) entry which is preliminary data.</text>
</comment>
<feature type="compositionally biased region" description="Basic and acidic residues" evidence="1">
    <location>
        <begin position="35"/>
        <end position="49"/>
    </location>
</feature>
<dbReference type="GO" id="GO:0004520">
    <property type="term" value="F:DNA endonuclease activity"/>
    <property type="evidence" value="ECO:0007669"/>
    <property type="project" value="TreeGrafter"/>
</dbReference>
<dbReference type="InterPro" id="IPR002625">
    <property type="entry name" value="Smr_dom"/>
</dbReference>
<organism evidence="3 4">
    <name type="scientific">Desulfococcus multivorans DSM 2059</name>
    <dbReference type="NCBI Taxonomy" id="1121405"/>
    <lineage>
        <taxon>Bacteria</taxon>
        <taxon>Pseudomonadati</taxon>
        <taxon>Thermodesulfobacteriota</taxon>
        <taxon>Desulfobacteria</taxon>
        <taxon>Desulfobacterales</taxon>
        <taxon>Desulfococcaceae</taxon>
        <taxon>Desulfococcus</taxon>
    </lineage>
</organism>
<dbReference type="SMART" id="SM00463">
    <property type="entry name" value="SMR"/>
    <property type="match status" value="1"/>
</dbReference>
<accession>S7TBZ1</accession>
<reference evidence="3 4" key="1">
    <citation type="journal article" date="2013" name="Genome Announc.">
        <title>Draft genome sequences for three mercury-methylating, sulfate-reducing bacteria.</title>
        <authorList>
            <person name="Brown S.D."/>
            <person name="Hurt R.A.Jr."/>
            <person name="Gilmour C.C."/>
            <person name="Elias D.A."/>
        </authorList>
    </citation>
    <scope>NUCLEOTIDE SEQUENCE [LARGE SCALE GENOMIC DNA]</scope>
    <source>
        <strain evidence="3 4">DSM 2059</strain>
    </source>
</reference>
<dbReference type="Pfam" id="PF01713">
    <property type="entry name" value="Smr"/>
    <property type="match status" value="1"/>
</dbReference>
<evidence type="ECO:0000256" key="1">
    <source>
        <dbReference type="SAM" id="MobiDB-lite"/>
    </source>
</evidence>
<dbReference type="STRING" id="897.B2D07_10635"/>
<dbReference type="PANTHER" id="PTHR35562">
    <property type="entry name" value="DNA ENDONUCLEASE SMRA-RELATED"/>
    <property type="match status" value="1"/>
</dbReference>
<dbReference type="PROSITE" id="PS50828">
    <property type="entry name" value="SMR"/>
    <property type="match status" value="1"/>
</dbReference>
<dbReference type="InterPro" id="IPR036063">
    <property type="entry name" value="Smr_dom_sf"/>
</dbReference>
<proteinExistence type="predicted"/>
<gene>
    <name evidence="3" type="ORF">dsmv_3469</name>
</gene>
<dbReference type="AlphaFoldDB" id="S7TBZ1"/>
<name>S7TBZ1_DESML</name>
<evidence type="ECO:0000313" key="4">
    <source>
        <dbReference type="Proteomes" id="UP000014977"/>
    </source>
</evidence>
<dbReference type="PANTHER" id="PTHR35562:SF2">
    <property type="entry name" value="DNA ENDONUCLEASE SMRA-RELATED"/>
    <property type="match status" value="1"/>
</dbReference>
<dbReference type="SUPFAM" id="SSF160443">
    <property type="entry name" value="SMR domain-like"/>
    <property type="match status" value="1"/>
</dbReference>
<dbReference type="EMBL" id="ATHJ01000123">
    <property type="protein sequence ID" value="EPR34060.1"/>
    <property type="molecule type" value="Genomic_DNA"/>
</dbReference>
<feature type="region of interest" description="Disordered" evidence="1">
    <location>
        <begin position="31"/>
        <end position="55"/>
    </location>
</feature>
<dbReference type="eggNOG" id="COG2840">
    <property type="taxonomic scope" value="Bacteria"/>
</dbReference>
<keyword evidence="4" id="KW-1185">Reference proteome</keyword>